<reference evidence="1 2" key="1">
    <citation type="submission" date="2023-01" db="EMBL/GenBank/DDBJ databases">
        <title>Analysis of 21 Apiospora genomes using comparative genomics revels a genus with tremendous synthesis potential of carbohydrate active enzymes and secondary metabolites.</title>
        <authorList>
            <person name="Sorensen T."/>
        </authorList>
    </citation>
    <scope>NUCLEOTIDE SEQUENCE [LARGE SCALE GENOMIC DNA]</scope>
    <source>
        <strain evidence="1 2">CBS 83171</strain>
    </source>
</reference>
<dbReference type="InterPro" id="IPR051783">
    <property type="entry name" value="NAD(P)-dependent_oxidoreduct"/>
</dbReference>
<sequence length="362" mass="39973">MVSLVIVPCSPHCGYNDEFIEAYTSLGYIGGDAFYELYESHPDYDYTLLVRNEERGKLVAEKYPKVRLVYGDLSAADVIEKEAAAADVVVHTANSADSMPSALAIGKGLAAGHTTKNPGYYIHLCGTGILMDNARWGEPPLPENAHHDIDGIWRILTLPDSAYHRDVDKAVLAANTDDRRVRTLIVSPPCIYARGRGPGNQRSMQVYRMAEQTLKTGYAPVYGTGKTEWDCVHVHDLSHFFVLAVEAALDPAKRNDPEVFGPRAYYFCESGKLVAGELAHWIMEEINRQDLLEKPAELKTFEKKDAGMASLACSSHGVAARAAKYLGWEPKASSLHAEIPEVIRGEVLRLRESGEPSQLKKQ</sequence>
<dbReference type="SUPFAM" id="SSF51735">
    <property type="entry name" value="NAD(P)-binding Rossmann-fold domains"/>
    <property type="match status" value="1"/>
</dbReference>
<dbReference type="Proteomes" id="UP001446871">
    <property type="component" value="Unassembled WGS sequence"/>
</dbReference>
<keyword evidence="2" id="KW-1185">Reference proteome</keyword>
<accession>A0ABR1VQ63</accession>
<comment type="caution">
    <text evidence="1">The sequence shown here is derived from an EMBL/GenBank/DDBJ whole genome shotgun (WGS) entry which is preliminary data.</text>
</comment>
<dbReference type="PANTHER" id="PTHR48079:SF6">
    <property type="entry name" value="NAD(P)-BINDING DOMAIN-CONTAINING PROTEIN-RELATED"/>
    <property type="match status" value="1"/>
</dbReference>
<organism evidence="1 2">
    <name type="scientific">Apiospora saccharicola</name>
    <dbReference type="NCBI Taxonomy" id="335842"/>
    <lineage>
        <taxon>Eukaryota</taxon>
        <taxon>Fungi</taxon>
        <taxon>Dikarya</taxon>
        <taxon>Ascomycota</taxon>
        <taxon>Pezizomycotina</taxon>
        <taxon>Sordariomycetes</taxon>
        <taxon>Xylariomycetidae</taxon>
        <taxon>Amphisphaeriales</taxon>
        <taxon>Apiosporaceae</taxon>
        <taxon>Apiospora</taxon>
    </lineage>
</organism>
<dbReference type="PANTHER" id="PTHR48079">
    <property type="entry name" value="PROTEIN YEEZ"/>
    <property type="match status" value="1"/>
</dbReference>
<proteinExistence type="predicted"/>
<dbReference type="InterPro" id="IPR036291">
    <property type="entry name" value="NAD(P)-bd_dom_sf"/>
</dbReference>
<gene>
    <name evidence="1" type="ORF">PG996_005397</name>
</gene>
<protein>
    <submittedName>
        <fullName evidence="1">Nucleoside-diphosphate-sugar epimerase protein</fullName>
    </submittedName>
</protein>
<name>A0ABR1VQ63_9PEZI</name>
<dbReference type="Gene3D" id="3.40.50.720">
    <property type="entry name" value="NAD(P)-binding Rossmann-like Domain"/>
    <property type="match status" value="1"/>
</dbReference>
<evidence type="ECO:0000313" key="2">
    <source>
        <dbReference type="Proteomes" id="UP001446871"/>
    </source>
</evidence>
<evidence type="ECO:0000313" key="1">
    <source>
        <dbReference type="EMBL" id="KAK8072049.1"/>
    </source>
</evidence>
<dbReference type="EMBL" id="JAQQWM010000003">
    <property type="protein sequence ID" value="KAK8072049.1"/>
    <property type="molecule type" value="Genomic_DNA"/>
</dbReference>